<evidence type="ECO:0000313" key="2">
    <source>
        <dbReference type="Proteomes" id="UP000054564"/>
    </source>
</evidence>
<proteinExistence type="predicted"/>
<sequence length="435" mass="49223">MSESTESILAKVKRTQEIYLAVKAFERISRKYVLAPEDDTETPGNGDPDLTIDDMSEKSKIWEKLETKLLPLIKRQIASLAISLDLHDVEAHPNPNLELSLGILSGLDRNLESAVSLTESFALGSPVPDQKYDHHLKKLKSYRCCQLRRCVQAVIHYTIRRLLECCQEMLQWCNLGIALIDDSSAREEASKSREEILSTISYAGDRIDDTIQWSRKSDWAIIHEDWMEAAWSFTRALTDLTALTNPTIDATPDLANLTINPTEEPDQIARADTRTRSDTVRKRLIEIIMSIISLAKLARILAKTASKMIPKKPTYEMDAEINSETIKCLRGAFDCMTPRLTMLVCHIKDIFYVGYQFITVASVDWLHSSVEKLSKTISRTLIGLESNFIPSLYGVQHASASDDFLALSITLKDLWEKTVYRSLDLVSLLKIEVDQ</sequence>
<keyword evidence="2" id="KW-1185">Reference proteome</keyword>
<dbReference type="AlphaFoldDB" id="A0A0L0V0J5"/>
<protein>
    <submittedName>
        <fullName evidence="1">Uncharacterized protein</fullName>
    </submittedName>
</protein>
<dbReference type="Proteomes" id="UP000054564">
    <property type="component" value="Unassembled WGS sequence"/>
</dbReference>
<accession>A0A0L0V0J5</accession>
<organism evidence="1 2">
    <name type="scientific">Puccinia striiformis f. sp. tritici PST-78</name>
    <dbReference type="NCBI Taxonomy" id="1165861"/>
    <lineage>
        <taxon>Eukaryota</taxon>
        <taxon>Fungi</taxon>
        <taxon>Dikarya</taxon>
        <taxon>Basidiomycota</taxon>
        <taxon>Pucciniomycotina</taxon>
        <taxon>Pucciniomycetes</taxon>
        <taxon>Pucciniales</taxon>
        <taxon>Pucciniaceae</taxon>
        <taxon>Puccinia</taxon>
    </lineage>
</organism>
<dbReference type="EMBL" id="AJIL01000153">
    <property type="protein sequence ID" value="KNE92807.1"/>
    <property type="molecule type" value="Genomic_DNA"/>
</dbReference>
<name>A0A0L0V0J5_9BASI</name>
<gene>
    <name evidence="1" type="ORF">PSTG_13788</name>
</gene>
<evidence type="ECO:0000313" key="1">
    <source>
        <dbReference type="EMBL" id="KNE92807.1"/>
    </source>
</evidence>
<comment type="caution">
    <text evidence="1">The sequence shown here is derived from an EMBL/GenBank/DDBJ whole genome shotgun (WGS) entry which is preliminary data.</text>
</comment>
<reference evidence="2" key="1">
    <citation type="submission" date="2014-03" db="EMBL/GenBank/DDBJ databases">
        <title>The Genome Sequence of Puccinia striiformis f. sp. tritici PST-78.</title>
        <authorList>
            <consortium name="The Broad Institute Genome Sequencing Platform"/>
            <person name="Cuomo C."/>
            <person name="Hulbert S."/>
            <person name="Chen X."/>
            <person name="Walker B."/>
            <person name="Young S.K."/>
            <person name="Zeng Q."/>
            <person name="Gargeya S."/>
            <person name="Fitzgerald M."/>
            <person name="Haas B."/>
            <person name="Abouelleil A."/>
            <person name="Alvarado L."/>
            <person name="Arachchi H.M."/>
            <person name="Berlin A.M."/>
            <person name="Chapman S.B."/>
            <person name="Goldberg J."/>
            <person name="Griggs A."/>
            <person name="Gujja S."/>
            <person name="Hansen M."/>
            <person name="Howarth C."/>
            <person name="Imamovic A."/>
            <person name="Larimer J."/>
            <person name="McCowan C."/>
            <person name="Montmayeur A."/>
            <person name="Murphy C."/>
            <person name="Neiman D."/>
            <person name="Pearson M."/>
            <person name="Priest M."/>
            <person name="Roberts A."/>
            <person name="Saif S."/>
            <person name="Shea T."/>
            <person name="Sisk P."/>
            <person name="Sykes S."/>
            <person name="Wortman J."/>
            <person name="Nusbaum C."/>
            <person name="Birren B."/>
        </authorList>
    </citation>
    <scope>NUCLEOTIDE SEQUENCE [LARGE SCALE GENOMIC DNA]</scope>
    <source>
        <strain evidence="2">race PST-78</strain>
    </source>
</reference>
<dbReference type="PANTHER" id="PTHR33069:SF3">
    <property type="entry name" value="DYNEIN HEAVY CHAIN TAIL DOMAIN-CONTAINING PROTEIN"/>
    <property type="match status" value="1"/>
</dbReference>
<dbReference type="PANTHER" id="PTHR33069">
    <property type="entry name" value="CHROMOSOME 7, WHOLE GENOME SHOTGUN SEQUENCE-RELATED"/>
    <property type="match status" value="1"/>
</dbReference>